<dbReference type="PANTHER" id="PTHR31302:SF31">
    <property type="entry name" value="PHOSPHODIESTERASE YAEI"/>
    <property type="match status" value="1"/>
</dbReference>
<dbReference type="RefSeq" id="WP_128775489.1">
    <property type="nucleotide sequence ID" value="NZ_RYFI01000001.1"/>
</dbReference>
<evidence type="ECO:0000256" key="1">
    <source>
        <dbReference type="ARBA" id="ARBA00022723"/>
    </source>
</evidence>
<dbReference type="SUPFAM" id="SSF56300">
    <property type="entry name" value="Metallo-dependent phosphatases"/>
    <property type="match status" value="1"/>
</dbReference>
<dbReference type="Pfam" id="PF00149">
    <property type="entry name" value="Metallophos"/>
    <property type="match status" value="1"/>
</dbReference>
<evidence type="ECO:0000256" key="2">
    <source>
        <dbReference type="ARBA" id="ARBA00022801"/>
    </source>
</evidence>
<dbReference type="AlphaFoldDB" id="A0A4Q0MNB7"/>
<feature type="domain" description="Calcineurin-like phosphoesterase" evidence="4">
    <location>
        <begin position="56"/>
        <end position="231"/>
    </location>
</feature>
<keyword evidence="2" id="KW-0378">Hydrolase</keyword>
<dbReference type="Proteomes" id="UP000289708">
    <property type="component" value="Unassembled WGS sequence"/>
</dbReference>
<dbReference type="GO" id="GO:0016020">
    <property type="term" value="C:membrane"/>
    <property type="evidence" value="ECO:0007669"/>
    <property type="project" value="GOC"/>
</dbReference>
<protein>
    <submittedName>
        <fullName evidence="5">Metallophosphoesterase</fullName>
    </submittedName>
</protein>
<keyword evidence="3" id="KW-0732">Signal</keyword>
<reference evidence="5 6" key="1">
    <citation type="submission" date="2018-12" db="EMBL/GenBank/DDBJ databases">
        <title>bacterium Hansschlegelia zhihuaiae S113.</title>
        <authorList>
            <person name="He J."/>
        </authorList>
    </citation>
    <scope>NUCLEOTIDE SEQUENCE [LARGE SCALE GENOMIC DNA]</scope>
    <source>
        <strain evidence="5 6">S 113</strain>
    </source>
</reference>
<feature type="chain" id="PRO_5020424643" evidence="3">
    <location>
        <begin position="28"/>
        <end position="297"/>
    </location>
</feature>
<name>A0A4Q0MNB7_9HYPH</name>
<dbReference type="CDD" id="cd07385">
    <property type="entry name" value="MPP_YkuE_C"/>
    <property type="match status" value="1"/>
</dbReference>
<evidence type="ECO:0000256" key="3">
    <source>
        <dbReference type="SAM" id="SignalP"/>
    </source>
</evidence>
<proteinExistence type="predicted"/>
<dbReference type="Gene3D" id="3.60.21.10">
    <property type="match status" value="1"/>
</dbReference>
<feature type="signal peptide" evidence="3">
    <location>
        <begin position="1"/>
        <end position="27"/>
    </location>
</feature>
<dbReference type="PANTHER" id="PTHR31302">
    <property type="entry name" value="TRANSMEMBRANE PROTEIN WITH METALLOPHOSPHOESTERASE DOMAIN-RELATED"/>
    <property type="match status" value="1"/>
</dbReference>
<dbReference type="InterPro" id="IPR029052">
    <property type="entry name" value="Metallo-depent_PP-like"/>
</dbReference>
<accession>A0A4Q0MNB7</accession>
<gene>
    <name evidence="5" type="ORF">EK403_00115</name>
</gene>
<dbReference type="GO" id="GO:0009245">
    <property type="term" value="P:lipid A biosynthetic process"/>
    <property type="evidence" value="ECO:0007669"/>
    <property type="project" value="TreeGrafter"/>
</dbReference>
<keyword evidence="1" id="KW-0479">Metal-binding</keyword>
<dbReference type="InterPro" id="IPR004843">
    <property type="entry name" value="Calcineurin-like_PHP"/>
</dbReference>
<dbReference type="OrthoDB" id="9780884at2"/>
<organism evidence="5 6">
    <name type="scientific">Hansschlegelia zhihuaiae</name>
    <dbReference type="NCBI Taxonomy" id="405005"/>
    <lineage>
        <taxon>Bacteria</taxon>
        <taxon>Pseudomonadati</taxon>
        <taxon>Pseudomonadota</taxon>
        <taxon>Alphaproteobacteria</taxon>
        <taxon>Hyphomicrobiales</taxon>
        <taxon>Methylopilaceae</taxon>
        <taxon>Hansschlegelia</taxon>
    </lineage>
</organism>
<comment type="caution">
    <text evidence="5">The sequence shown here is derived from an EMBL/GenBank/DDBJ whole genome shotgun (WGS) entry which is preliminary data.</text>
</comment>
<evidence type="ECO:0000259" key="4">
    <source>
        <dbReference type="Pfam" id="PF00149"/>
    </source>
</evidence>
<dbReference type="GO" id="GO:0046872">
    <property type="term" value="F:metal ion binding"/>
    <property type="evidence" value="ECO:0007669"/>
    <property type="project" value="UniProtKB-KW"/>
</dbReference>
<sequence length="297" mass="32420">MPLVTRRSLLTAAGAGFLVSASGGAYAGLIEPTMLLGVTTYELTPPGWPDDLALDVAVIADVHVNEPYVPLARVTRIVETVNRLKPDLVVHLGDHEATNRFVRARVPPREWAAAYADLSAPLGLWTILGNHDWWHNSREIRQALDGARIRVMENEAELLDHAGKRFWLAGIGDQLAHWLGGRGTFAGEDDLPGTMAQVTTDDPVLLLVHEPDIFTQVPARVSLTLAGHTHGGQVHIPGFPNPWIPSGYGERFRYGHIVEEGRHMIVSGGIGMSIIPVRFGVPPEIVRVRLGRRTLAA</sequence>
<evidence type="ECO:0000313" key="6">
    <source>
        <dbReference type="Proteomes" id="UP000289708"/>
    </source>
</evidence>
<dbReference type="InterPro" id="IPR006311">
    <property type="entry name" value="TAT_signal"/>
</dbReference>
<dbReference type="GO" id="GO:0008758">
    <property type="term" value="F:UDP-2,3-diacylglucosamine hydrolase activity"/>
    <property type="evidence" value="ECO:0007669"/>
    <property type="project" value="TreeGrafter"/>
</dbReference>
<dbReference type="InterPro" id="IPR051158">
    <property type="entry name" value="Metallophosphoesterase_sf"/>
</dbReference>
<keyword evidence="6" id="KW-1185">Reference proteome</keyword>
<dbReference type="PROSITE" id="PS51318">
    <property type="entry name" value="TAT"/>
    <property type="match status" value="1"/>
</dbReference>
<evidence type="ECO:0000313" key="5">
    <source>
        <dbReference type="EMBL" id="RXF75310.1"/>
    </source>
</evidence>
<dbReference type="EMBL" id="RYFI01000001">
    <property type="protein sequence ID" value="RXF75310.1"/>
    <property type="molecule type" value="Genomic_DNA"/>
</dbReference>